<sequence>MKYLIATTFLWAFSFSLIGEFLAGSVNSYTAAFIRSFLALLTFTLILRKPLAIDSLSLKLIAIGGVQLGLMYVCYFHAFNFLSVPLVLLFTILTPIYVTLIDDLFNCRFQPRVLLVASLAVIGAFVIRQHSPGQDFWFGFAVLQGANVCFAFGQVAFKRLAQRAPRCLLPEQQRYFFLGATLVTFIAMLGYGEAPTNITLEQIGILIWLGVVASGVGYFWWNRGAATTDTGTLAIMNNAVIPVGLAVNLALWGAEVNVTKLLLGGAIILLAMLLHRQLNAANN</sequence>
<protein>
    <submittedName>
        <fullName evidence="8">Carboxylate/amino acid/amine transporter</fullName>
    </submittedName>
</protein>
<evidence type="ECO:0000256" key="6">
    <source>
        <dbReference type="SAM" id="Phobius"/>
    </source>
</evidence>
<evidence type="ECO:0000259" key="7">
    <source>
        <dbReference type="Pfam" id="PF00892"/>
    </source>
</evidence>
<keyword evidence="3 6" id="KW-0812">Transmembrane</keyword>
<evidence type="ECO:0000256" key="3">
    <source>
        <dbReference type="ARBA" id="ARBA00022692"/>
    </source>
</evidence>
<dbReference type="Pfam" id="PF00892">
    <property type="entry name" value="EamA"/>
    <property type="match status" value="1"/>
</dbReference>
<dbReference type="InterPro" id="IPR050638">
    <property type="entry name" value="AA-Vitamin_Transporters"/>
</dbReference>
<dbReference type="InterPro" id="IPR000620">
    <property type="entry name" value="EamA_dom"/>
</dbReference>
<proteinExistence type="inferred from homology"/>
<dbReference type="AlphaFoldDB" id="A0A3M0ALW5"/>
<gene>
    <name evidence="8" type="ORF">DFR27_1328</name>
</gene>
<evidence type="ECO:0000313" key="9">
    <source>
        <dbReference type="Proteomes" id="UP000267187"/>
    </source>
</evidence>
<feature type="domain" description="EamA" evidence="7">
    <location>
        <begin position="3"/>
        <end position="127"/>
    </location>
</feature>
<evidence type="ECO:0000256" key="2">
    <source>
        <dbReference type="ARBA" id="ARBA00007362"/>
    </source>
</evidence>
<feature type="transmembrane region" description="Helical" evidence="6">
    <location>
        <begin position="84"/>
        <end position="101"/>
    </location>
</feature>
<evidence type="ECO:0000313" key="8">
    <source>
        <dbReference type="EMBL" id="RMA79972.1"/>
    </source>
</evidence>
<keyword evidence="9" id="KW-1185">Reference proteome</keyword>
<comment type="subcellular location">
    <subcellularLocation>
        <location evidence="1">Membrane</location>
        <topology evidence="1">Multi-pass membrane protein</topology>
    </subcellularLocation>
</comment>
<evidence type="ECO:0000256" key="1">
    <source>
        <dbReference type="ARBA" id="ARBA00004141"/>
    </source>
</evidence>
<dbReference type="PANTHER" id="PTHR32322:SF2">
    <property type="entry name" value="EAMA DOMAIN-CONTAINING PROTEIN"/>
    <property type="match status" value="1"/>
</dbReference>
<dbReference type="GO" id="GO:0016020">
    <property type="term" value="C:membrane"/>
    <property type="evidence" value="ECO:0007669"/>
    <property type="project" value="UniProtKB-SubCell"/>
</dbReference>
<accession>A0A3M0ALW5</accession>
<keyword evidence="4 6" id="KW-1133">Transmembrane helix</keyword>
<feature type="transmembrane region" description="Helical" evidence="6">
    <location>
        <begin position="175"/>
        <end position="191"/>
    </location>
</feature>
<organism evidence="8 9">
    <name type="scientific">Umboniibacter marinipuniceus</name>
    <dbReference type="NCBI Taxonomy" id="569599"/>
    <lineage>
        <taxon>Bacteria</taxon>
        <taxon>Pseudomonadati</taxon>
        <taxon>Pseudomonadota</taxon>
        <taxon>Gammaproteobacteria</taxon>
        <taxon>Cellvibrionales</taxon>
        <taxon>Cellvibrionaceae</taxon>
        <taxon>Umboniibacter</taxon>
    </lineage>
</organism>
<dbReference type="OrthoDB" id="1412048at2"/>
<name>A0A3M0ALW5_9GAMM</name>
<reference evidence="8 9" key="1">
    <citation type="submission" date="2018-10" db="EMBL/GenBank/DDBJ databases">
        <title>Genomic Encyclopedia of Type Strains, Phase IV (KMG-IV): sequencing the most valuable type-strain genomes for metagenomic binning, comparative biology and taxonomic classification.</title>
        <authorList>
            <person name="Goeker M."/>
        </authorList>
    </citation>
    <scope>NUCLEOTIDE SEQUENCE [LARGE SCALE GENOMIC DNA]</scope>
    <source>
        <strain evidence="8 9">DSM 25080</strain>
    </source>
</reference>
<dbReference type="RefSeq" id="WP_121876667.1">
    <property type="nucleotide sequence ID" value="NZ_REFJ01000003.1"/>
</dbReference>
<comment type="similarity">
    <text evidence="2">Belongs to the EamA transporter family.</text>
</comment>
<feature type="transmembrane region" description="Helical" evidence="6">
    <location>
        <begin position="258"/>
        <end position="275"/>
    </location>
</feature>
<keyword evidence="5 6" id="KW-0472">Membrane</keyword>
<feature type="transmembrane region" description="Helical" evidence="6">
    <location>
        <begin position="233"/>
        <end position="252"/>
    </location>
</feature>
<feature type="transmembrane region" description="Helical" evidence="6">
    <location>
        <begin position="113"/>
        <end position="130"/>
    </location>
</feature>
<feature type="transmembrane region" description="Helical" evidence="6">
    <location>
        <begin position="29"/>
        <end position="48"/>
    </location>
</feature>
<dbReference type="SUPFAM" id="SSF103481">
    <property type="entry name" value="Multidrug resistance efflux transporter EmrE"/>
    <property type="match status" value="2"/>
</dbReference>
<evidence type="ECO:0000256" key="4">
    <source>
        <dbReference type="ARBA" id="ARBA00022989"/>
    </source>
</evidence>
<feature type="transmembrane region" description="Helical" evidence="6">
    <location>
        <begin position="136"/>
        <end position="155"/>
    </location>
</feature>
<dbReference type="EMBL" id="REFJ01000003">
    <property type="protein sequence ID" value="RMA79972.1"/>
    <property type="molecule type" value="Genomic_DNA"/>
</dbReference>
<dbReference type="InterPro" id="IPR037185">
    <property type="entry name" value="EmrE-like"/>
</dbReference>
<dbReference type="Proteomes" id="UP000267187">
    <property type="component" value="Unassembled WGS sequence"/>
</dbReference>
<feature type="transmembrane region" description="Helical" evidence="6">
    <location>
        <begin position="203"/>
        <end position="221"/>
    </location>
</feature>
<comment type="caution">
    <text evidence="8">The sequence shown here is derived from an EMBL/GenBank/DDBJ whole genome shotgun (WGS) entry which is preliminary data.</text>
</comment>
<evidence type="ECO:0000256" key="5">
    <source>
        <dbReference type="ARBA" id="ARBA00023136"/>
    </source>
</evidence>
<dbReference type="PANTHER" id="PTHR32322">
    <property type="entry name" value="INNER MEMBRANE TRANSPORTER"/>
    <property type="match status" value="1"/>
</dbReference>